<dbReference type="Proteomes" id="UP000064967">
    <property type="component" value="Chromosome"/>
</dbReference>
<dbReference type="PATRIC" id="fig|1391654.3.peg.8200"/>
<evidence type="ECO:0000313" key="2">
    <source>
        <dbReference type="Proteomes" id="UP000064967"/>
    </source>
</evidence>
<dbReference type="OrthoDB" id="6183496at2"/>
<accession>A0A0K1Q7N8</accession>
<protein>
    <submittedName>
        <fullName evidence="1">Uncharacterized protein</fullName>
    </submittedName>
</protein>
<proteinExistence type="predicted"/>
<gene>
    <name evidence="1" type="ORF">AKJ09_08088</name>
</gene>
<dbReference type="AlphaFoldDB" id="A0A0K1Q7N8"/>
<dbReference type="EMBL" id="CP012333">
    <property type="protein sequence ID" value="AKV01425.1"/>
    <property type="molecule type" value="Genomic_DNA"/>
</dbReference>
<evidence type="ECO:0000313" key="1">
    <source>
        <dbReference type="EMBL" id="AKV01425.1"/>
    </source>
</evidence>
<dbReference type="KEGG" id="llu:AKJ09_08088"/>
<organism evidence="1 2">
    <name type="scientific">Labilithrix luteola</name>
    <dbReference type="NCBI Taxonomy" id="1391654"/>
    <lineage>
        <taxon>Bacteria</taxon>
        <taxon>Pseudomonadati</taxon>
        <taxon>Myxococcota</taxon>
        <taxon>Polyangia</taxon>
        <taxon>Polyangiales</taxon>
        <taxon>Labilitrichaceae</taxon>
        <taxon>Labilithrix</taxon>
    </lineage>
</organism>
<dbReference type="RefSeq" id="WP_146652525.1">
    <property type="nucleotide sequence ID" value="NZ_CP012333.1"/>
</dbReference>
<name>A0A0K1Q7N8_9BACT</name>
<reference evidence="1 2" key="1">
    <citation type="submission" date="2015-08" db="EMBL/GenBank/DDBJ databases">
        <authorList>
            <person name="Babu N.S."/>
            <person name="Beckwith C.J."/>
            <person name="Beseler K.G."/>
            <person name="Brison A."/>
            <person name="Carone J.V."/>
            <person name="Caskin T.P."/>
            <person name="Diamond M."/>
            <person name="Durham M.E."/>
            <person name="Foxe J.M."/>
            <person name="Go M."/>
            <person name="Henderson B.A."/>
            <person name="Jones I.B."/>
            <person name="McGettigan J.A."/>
            <person name="Micheletti S.J."/>
            <person name="Nasrallah M.E."/>
            <person name="Ortiz D."/>
            <person name="Piller C.R."/>
            <person name="Privatt S.R."/>
            <person name="Schneider S.L."/>
            <person name="Sharp S."/>
            <person name="Smith T.C."/>
            <person name="Stanton J.D."/>
            <person name="Ullery H.E."/>
            <person name="Wilson R.J."/>
            <person name="Serrano M.G."/>
            <person name="Buck G."/>
            <person name="Lee V."/>
            <person name="Wang Y."/>
            <person name="Carvalho R."/>
            <person name="Voegtly L."/>
            <person name="Shi R."/>
            <person name="Duckworth R."/>
            <person name="Johnson A."/>
            <person name="Loviza R."/>
            <person name="Walstead R."/>
            <person name="Shah Z."/>
            <person name="Kiflezghi M."/>
            <person name="Wade K."/>
            <person name="Ball S.L."/>
            <person name="Bradley K.W."/>
            <person name="Asai D.J."/>
            <person name="Bowman C.A."/>
            <person name="Russell D.A."/>
            <person name="Pope W.H."/>
            <person name="Jacobs-Sera D."/>
            <person name="Hendrix R.W."/>
            <person name="Hatfull G.F."/>
        </authorList>
    </citation>
    <scope>NUCLEOTIDE SEQUENCE [LARGE SCALE GENOMIC DNA]</scope>
    <source>
        <strain evidence="1 2">DSM 27648</strain>
    </source>
</reference>
<sequence>MTRDADLPDARDGLTRKERVVLWMLGELQKERDGRMVPLPMLYGRVLEHVDMSIAELQEIVARLGARR</sequence>
<keyword evidence="2" id="KW-1185">Reference proteome</keyword>